<dbReference type="EMBL" id="BQNB010019086">
    <property type="protein sequence ID" value="GJT81512.1"/>
    <property type="molecule type" value="Genomic_DNA"/>
</dbReference>
<dbReference type="Gene3D" id="3.30.870.10">
    <property type="entry name" value="Endonuclease Chain A"/>
    <property type="match status" value="1"/>
</dbReference>
<dbReference type="Proteomes" id="UP001151760">
    <property type="component" value="Unassembled WGS sequence"/>
</dbReference>
<organism evidence="3 4">
    <name type="scientific">Tanacetum coccineum</name>
    <dbReference type="NCBI Taxonomy" id="301880"/>
    <lineage>
        <taxon>Eukaryota</taxon>
        <taxon>Viridiplantae</taxon>
        <taxon>Streptophyta</taxon>
        <taxon>Embryophyta</taxon>
        <taxon>Tracheophyta</taxon>
        <taxon>Spermatophyta</taxon>
        <taxon>Magnoliopsida</taxon>
        <taxon>eudicotyledons</taxon>
        <taxon>Gunneridae</taxon>
        <taxon>Pentapetalae</taxon>
        <taxon>asterids</taxon>
        <taxon>campanulids</taxon>
        <taxon>Asterales</taxon>
        <taxon>Asteraceae</taxon>
        <taxon>Asteroideae</taxon>
        <taxon>Anthemideae</taxon>
        <taxon>Anthemidinae</taxon>
        <taxon>Tanacetum</taxon>
    </lineage>
</organism>
<dbReference type="SUPFAM" id="SSF56024">
    <property type="entry name" value="Phospholipase D/nuclease"/>
    <property type="match status" value="1"/>
</dbReference>
<sequence>MVPIYKVGTKASRQPWHDLHCKIDGHAAYDVLLNFEQKWRKATRWPEILVSGRMACSKVDKLLNIEQIPWILSPKYQIPTNGYHTVVPEDDPLLHMYNEDDLDSWHVQGSPKMWTLFRNRLVVEAFVHFNCEYDTQQYVPMMT</sequence>
<dbReference type="PANTHER" id="PTHR18896">
    <property type="entry name" value="PHOSPHOLIPASE D"/>
    <property type="match status" value="1"/>
</dbReference>
<name>A0ABQ5H0V1_9ASTR</name>
<evidence type="ECO:0000313" key="4">
    <source>
        <dbReference type="Proteomes" id="UP001151760"/>
    </source>
</evidence>
<dbReference type="PANTHER" id="PTHR18896:SF86">
    <property type="entry name" value="PHOSPHOLIPASE D DELTA"/>
    <property type="match status" value="1"/>
</dbReference>
<accession>A0ABQ5H0V1</accession>
<reference evidence="3" key="2">
    <citation type="submission" date="2022-01" db="EMBL/GenBank/DDBJ databases">
        <authorList>
            <person name="Yamashiro T."/>
            <person name="Shiraishi A."/>
            <person name="Satake H."/>
            <person name="Nakayama K."/>
        </authorList>
    </citation>
    <scope>NUCLEOTIDE SEQUENCE</scope>
</reference>
<evidence type="ECO:0000313" key="3">
    <source>
        <dbReference type="EMBL" id="GJT81512.1"/>
    </source>
</evidence>
<evidence type="ECO:0000256" key="1">
    <source>
        <dbReference type="ARBA" id="ARBA00022737"/>
    </source>
</evidence>
<keyword evidence="1" id="KW-0677">Repeat</keyword>
<protein>
    <submittedName>
        <fullName evidence="3">Phospholipase D delta</fullName>
    </submittedName>
</protein>
<comment type="caution">
    <text evidence="3">The sequence shown here is derived from an EMBL/GenBank/DDBJ whole genome shotgun (WGS) entry which is preliminary data.</text>
</comment>
<keyword evidence="4" id="KW-1185">Reference proteome</keyword>
<evidence type="ECO:0000256" key="2">
    <source>
        <dbReference type="ARBA" id="ARBA00023098"/>
    </source>
</evidence>
<gene>
    <name evidence="3" type="ORF">Tco_1055854</name>
</gene>
<reference evidence="3" key="1">
    <citation type="journal article" date="2022" name="Int. J. Mol. Sci.">
        <title>Draft Genome of Tanacetum Coccineum: Genomic Comparison of Closely Related Tanacetum-Family Plants.</title>
        <authorList>
            <person name="Yamashiro T."/>
            <person name="Shiraishi A."/>
            <person name="Nakayama K."/>
            <person name="Satake H."/>
        </authorList>
    </citation>
    <scope>NUCLEOTIDE SEQUENCE</scope>
</reference>
<keyword evidence="2" id="KW-0443">Lipid metabolism</keyword>
<proteinExistence type="predicted"/>
<dbReference type="InterPro" id="IPR015679">
    <property type="entry name" value="PLipase_D_fam"/>
</dbReference>